<dbReference type="Proteomes" id="UP000010365">
    <property type="component" value="Segment"/>
</dbReference>
<proteinExistence type="predicted"/>
<name>L0MX81_9CAUD</name>
<evidence type="ECO:0000313" key="1">
    <source>
        <dbReference type="EMBL" id="BAM68844.1"/>
    </source>
</evidence>
<dbReference type="EMBL" id="AB767244">
    <property type="protein sequence ID" value="BAM68844.1"/>
    <property type="molecule type" value="Genomic_DNA"/>
</dbReference>
<accession>L0MX81</accession>
<dbReference type="GeneID" id="14515953"/>
<protein>
    <submittedName>
        <fullName evidence="1">Uncharacterized protein</fullName>
    </submittedName>
</protein>
<dbReference type="OrthoDB" id="15345at10239"/>
<organism evidence="1 2">
    <name type="scientific">Edwardsiella phage MSW-3</name>
    <dbReference type="NCBI Taxonomy" id="1264700"/>
    <lineage>
        <taxon>Viruses</taxon>
        <taxon>Duplodnaviria</taxon>
        <taxon>Heunggongvirae</taxon>
        <taxon>Uroviricota</taxon>
        <taxon>Caudoviricetes</taxon>
        <taxon>Yokohamavirus</taxon>
        <taxon>Yokohamavirus MSW3</taxon>
    </lineage>
</organism>
<keyword evidence="2" id="KW-1185">Reference proteome</keyword>
<dbReference type="RefSeq" id="YP_007348936.1">
    <property type="nucleotide sequence ID" value="NC_020082.1"/>
</dbReference>
<sequence>MGLLNMNGMIDTVFRSTSATSVTTGGSYVDGVWMPGDGQRVTFNNVNIQPLNNKEIQFLQIGAERISNVMKLYINDARAANIDLWCNWEIDGVVYKTIQLDNRPWRTYCKLMVERVDDQ</sequence>
<dbReference type="KEGG" id="vg:14515953"/>
<evidence type="ECO:0000313" key="2">
    <source>
        <dbReference type="Proteomes" id="UP000010365"/>
    </source>
</evidence>
<reference evidence="1 2" key="1">
    <citation type="journal article" date="2013" name="Genome Announc.">
        <title>Complete Genome Sequence of a Novel Myovirus Which Infects Atypical Strains of Edwardsiella tarda.</title>
        <authorList>
            <person name="Yasuike M."/>
            <person name="Sugaya E."/>
            <person name="Nakamura Y."/>
            <person name="Shigenobu Y."/>
            <person name="Kawato Y."/>
            <person name="Kai W."/>
            <person name="Nagai S."/>
            <person name="Fujiwara A."/>
            <person name="Sano M."/>
            <person name="Kobayashi T."/>
            <person name="Nakai T."/>
        </authorList>
    </citation>
    <scope>NUCLEOTIDE SEQUENCE [LARGE SCALE GENOMIC DNA]</scope>
</reference>